<gene>
    <name evidence="1" type="ORF">IAG42_25045</name>
</gene>
<sequence>MSAPDVARRLPDIPTLQARCRAVAAAEAVVNPSGRYPCHVYEAGWGGAGEDVFLVVNGSGDDAAVVFSPAGVYVRVFDHESWMSPYTTDDERPWPGVLDSVPDVFRPYVDEPAFNDEHIPLVTACIWRETGDSRWHTGDITFPEGEPDSDGAAWLLRLVVDGTPEAFRDWARDHYERPVDLAAIREVFAAHTAADA</sequence>
<dbReference type="KEGG" id="sxn:IAG42_25045"/>
<protein>
    <submittedName>
        <fullName evidence="1">Uncharacterized protein</fullName>
    </submittedName>
</protein>
<dbReference type="Proteomes" id="UP000516428">
    <property type="component" value="Chromosome"/>
</dbReference>
<evidence type="ECO:0000313" key="2">
    <source>
        <dbReference type="Proteomes" id="UP000516428"/>
    </source>
</evidence>
<dbReference type="RefSeq" id="WP_188339209.1">
    <property type="nucleotide sequence ID" value="NZ_CP061281.1"/>
</dbReference>
<dbReference type="AlphaFoldDB" id="A0A7H1BCS2"/>
<dbReference type="EMBL" id="CP061281">
    <property type="protein sequence ID" value="QNS06527.1"/>
    <property type="molecule type" value="Genomic_DNA"/>
</dbReference>
<proteinExistence type="predicted"/>
<organism evidence="1 2">
    <name type="scientific">Streptomyces xanthii</name>
    <dbReference type="NCBI Taxonomy" id="2768069"/>
    <lineage>
        <taxon>Bacteria</taxon>
        <taxon>Bacillati</taxon>
        <taxon>Actinomycetota</taxon>
        <taxon>Actinomycetes</taxon>
        <taxon>Kitasatosporales</taxon>
        <taxon>Streptomycetaceae</taxon>
        <taxon>Streptomyces</taxon>
    </lineage>
</organism>
<name>A0A7H1BCS2_9ACTN</name>
<evidence type="ECO:0000313" key="1">
    <source>
        <dbReference type="EMBL" id="QNS06527.1"/>
    </source>
</evidence>
<keyword evidence="2" id="KW-1185">Reference proteome</keyword>
<accession>A0A7H1BCS2</accession>
<reference evidence="1 2" key="1">
    <citation type="submission" date="2020-09" db="EMBL/GenBank/DDBJ databases">
        <title>A novel species.</title>
        <authorList>
            <person name="Gao J."/>
        </authorList>
    </citation>
    <scope>NUCLEOTIDE SEQUENCE [LARGE SCALE GENOMIC DNA]</scope>
    <source>
        <strain evidence="1 2">CRXT-Y-14</strain>
    </source>
</reference>